<dbReference type="Proteomes" id="UP000294616">
    <property type="component" value="Unassembled WGS sequence"/>
</dbReference>
<dbReference type="InterPro" id="IPR011990">
    <property type="entry name" value="TPR-like_helical_dom_sf"/>
</dbReference>
<dbReference type="SUPFAM" id="SSF48452">
    <property type="entry name" value="TPR-like"/>
    <property type="match status" value="1"/>
</dbReference>
<dbReference type="Pfam" id="PF12771">
    <property type="entry name" value="SusD-like_2"/>
    <property type="match status" value="1"/>
</dbReference>
<sequence length="487" mass="54278">MKIRNKILIGTLTVLLAVGGMSCKKYLDINTSPLTATKVDAGLLFGYAITSWDVNKNGGDTWLPIGLFIQNIASGGDFGWEKGNLYDVSVYSIQNSWSLYYATGGNNLELAIRDAEAADPVNNNTAAQCKIIKALMMYEATTLFGDVPFTEAWQPEEFPYPKFDAQKDVFEGIIALLDEAVAQMDPSSPLRITDYDVFYKGDLAKWTKLANSIKFKTLMTMVDKDPSKAAAIGAMLSNPGSMLSSAADDMTYKYYEKSDNENPKYRLFKEYTGGKNVWFFANNNVFKYMEPKNDPRIPQYFDLGLGEGVTTYEGVDTEVDADNNTSLLSSSYLYRKDAPSLILSYQEILLLQAEAYARGLGVAKNLVTAQQLFRKGVEASMNFYEADPDAIQVYLDTQLPNLVTAADPAKEIHLQQWIDLMDRPLEAFVQWRRSGSEGNEVPTLTLPPGATAGPLIRRFVLPPNEISSNPNVPDPQPKYYDKVWFDL</sequence>
<dbReference type="EMBL" id="SMGO01000002">
    <property type="protein sequence ID" value="TCK83210.1"/>
    <property type="molecule type" value="Genomic_DNA"/>
</dbReference>
<gene>
    <name evidence="1" type="ORF">C8N28_1800</name>
</gene>
<evidence type="ECO:0000313" key="1">
    <source>
        <dbReference type="EMBL" id="TCK83210.1"/>
    </source>
</evidence>
<keyword evidence="2" id="KW-1185">Reference proteome</keyword>
<dbReference type="RefSeq" id="WP_132223994.1">
    <property type="nucleotide sequence ID" value="NZ_SMGO01000002.1"/>
</dbReference>
<accession>A0A4R1LXD3</accession>
<comment type="caution">
    <text evidence="1">The sequence shown here is derived from an EMBL/GenBank/DDBJ whole genome shotgun (WGS) entry which is preliminary data.</text>
</comment>
<proteinExistence type="predicted"/>
<dbReference type="AlphaFoldDB" id="A0A4R1LXD3"/>
<organism evidence="1 2">
    <name type="scientific">Albibacterium bauzanense</name>
    <dbReference type="NCBI Taxonomy" id="653929"/>
    <lineage>
        <taxon>Bacteria</taxon>
        <taxon>Pseudomonadati</taxon>
        <taxon>Bacteroidota</taxon>
        <taxon>Sphingobacteriia</taxon>
        <taxon>Sphingobacteriales</taxon>
        <taxon>Sphingobacteriaceae</taxon>
        <taxon>Albibacterium</taxon>
    </lineage>
</organism>
<name>A0A4R1LXD3_9SPHI</name>
<dbReference type="Gene3D" id="1.25.40.390">
    <property type="match status" value="1"/>
</dbReference>
<dbReference type="PROSITE" id="PS51257">
    <property type="entry name" value="PROKAR_LIPOPROTEIN"/>
    <property type="match status" value="1"/>
</dbReference>
<reference evidence="1 2" key="1">
    <citation type="submission" date="2019-03" db="EMBL/GenBank/DDBJ databases">
        <title>Genomic Encyclopedia of Archaeal and Bacterial Type Strains, Phase II (KMG-II): from individual species to whole genera.</title>
        <authorList>
            <person name="Goeker M."/>
        </authorList>
    </citation>
    <scope>NUCLEOTIDE SEQUENCE [LARGE SCALE GENOMIC DNA]</scope>
    <source>
        <strain evidence="1 2">DSM 22554</strain>
    </source>
</reference>
<dbReference type="InterPro" id="IPR041662">
    <property type="entry name" value="SusD-like_2"/>
</dbReference>
<protein>
    <submittedName>
        <fullName evidence="1">SusD-like starch-binding protein associating with outer membrane</fullName>
    </submittedName>
</protein>
<dbReference type="OrthoDB" id="622163at2"/>
<evidence type="ECO:0000313" key="2">
    <source>
        <dbReference type="Proteomes" id="UP000294616"/>
    </source>
</evidence>